<evidence type="ECO:0000256" key="2">
    <source>
        <dbReference type="ARBA" id="ARBA00022737"/>
    </source>
</evidence>
<gene>
    <name evidence="5" type="ORF">P3X46_021921</name>
</gene>
<keyword evidence="3" id="KW-0611">Plant defense</keyword>
<dbReference type="Pfam" id="PF01582">
    <property type="entry name" value="TIR"/>
    <property type="match status" value="1"/>
</dbReference>
<dbReference type="Gene3D" id="3.80.10.10">
    <property type="entry name" value="Ribonuclease Inhibitor"/>
    <property type="match status" value="3"/>
</dbReference>
<dbReference type="InterPro" id="IPR042197">
    <property type="entry name" value="Apaf_helical"/>
</dbReference>
<dbReference type="Gene3D" id="3.40.50.10140">
    <property type="entry name" value="Toll/interleukin-1 receptor homology (TIR) domain"/>
    <property type="match status" value="2"/>
</dbReference>
<dbReference type="InterPro" id="IPR036390">
    <property type="entry name" value="WH_DNA-bd_sf"/>
</dbReference>
<dbReference type="EMBL" id="JARPOI010000012">
    <property type="protein sequence ID" value="KAJ9167257.1"/>
    <property type="molecule type" value="Genomic_DNA"/>
</dbReference>
<dbReference type="PRINTS" id="PR00364">
    <property type="entry name" value="DISEASERSIST"/>
</dbReference>
<accession>A0ABQ9LH23</accession>
<keyword evidence="1" id="KW-0433">Leucine-rich repeat</keyword>
<evidence type="ECO:0000256" key="1">
    <source>
        <dbReference type="ARBA" id="ARBA00022614"/>
    </source>
</evidence>
<dbReference type="PROSITE" id="PS50104">
    <property type="entry name" value="TIR"/>
    <property type="match status" value="1"/>
</dbReference>
<reference evidence="5 6" key="1">
    <citation type="journal article" date="2023" name="Plant Biotechnol. J.">
        <title>Chromosome-level wild Hevea brasiliensis genome provides new tools for genomic-assisted breeding and valuable loci to elevate rubber yield.</title>
        <authorList>
            <person name="Cheng H."/>
            <person name="Song X."/>
            <person name="Hu Y."/>
            <person name="Wu T."/>
            <person name="Yang Q."/>
            <person name="An Z."/>
            <person name="Feng S."/>
            <person name="Deng Z."/>
            <person name="Wu W."/>
            <person name="Zeng X."/>
            <person name="Tu M."/>
            <person name="Wang X."/>
            <person name="Huang H."/>
        </authorList>
    </citation>
    <scope>NUCLEOTIDE SEQUENCE [LARGE SCALE GENOMIC DNA]</scope>
    <source>
        <strain evidence="5">MT/VB/25A 57/8</strain>
    </source>
</reference>
<dbReference type="SMART" id="SM00255">
    <property type="entry name" value="TIR"/>
    <property type="match status" value="1"/>
</dbReference>
<keyword evidence="6" id="KW-1185">Reference proteome</keyword>
<dbReference type="SUPFAM" id="SSF52540">
    <property type="entry name" value="P-loop containing nucleoside triphosphate hydrolases"/>
    <property type="match status" value="1"/>
</dbReference>
<dbReference type="PROSITE" id="PS51450">
    <property type="entry name" value="LRR"/>
    <property type="match status" value="1"/>
</dbReference>
<evidence type="ECO:0000313" key="6">
    <source>
        <dbReference type="Proteomes" id="UP001174677"/>
    </source>
</evidence>
<proteinExistence type="predicted"/>
<dbReference type="InterPro" id="IPR044974">
    <property type="entry name" value="Disease_R_plants"/>
</dbReference>
<dbReference type="InterPro" id="IPR001611">
    <property type="entry name" value="Leu-rich_rpt"/>
</dbReference>
<comment type="caution">
    <text evidence="5">The sequence shown here is derived from an EMBL/GenBank/DDBJ whole genome shotgun (WGS) entry which is preliminary data.</text>
</comment>
<sequence length="1095" mass="125654">MATASTAHKWKYDVFLSFRGQDTRDNFTSHLHEALCHKKIKTFIDNNLERGEEITPALLRTIEESMISIIIFSKNYASSPWCLDEMTITLEEITPALLRTIEESMISIIIFSKNYASSPWCLDEMVKILECKETYGLIVLPIFYHVDPSNVEEQSGCFADAITELEKNFKEKVEKVPRWKANLLKAAGISGWDSRVIRMDHQKFELLNDVDQLEFVIGRCNFGLGSRVIVTSRDRHVLMKGVDEVYKVEGLNDDDALHLFSLNAFKEKYPRKDRMELSNKAVKYAHGNPLAIKVIGSFLFGRTEQYWESALDKLGKIPQPRIFHVLRISFEVLDDEEKSIFLDIACFFRGQQIDFVERILDGCGFSAGIGITVLVDKCLVTVLHNKLKMHDLLQQMAHEIVCQESINGLGKRSRLWRSCDVCQALTKNLGTERVEGIWLDTSQIGEVDLISTAFLRMYNLRLLKIYNFTIRNSELFAIQFPGREPLNFEYCTNLVEVPSSIQSLEKLGDLNMRYCTSLETFPSVINLRSLKTLNFSDCSNLMKCPEIAKNIVYLNLKGTAIEELPKSTGHLSDLITLDLKDCKRISNLLESICLLKSLVTINLSGCSDITRIPNISGKVRFLYLSETTIEEIPSSIGSLSRLSCLDLTNCKRLKNLPCDVSKLASFEKLILSGCTRITRFPVVSSNIKKLLLDGTKIEEIPSSIEYCFELEELGLQNCTRFHILPSSFCKLKYLRRLNLSGCSRFESFQKFRWCLYLGKTWCLYLGKTFSIVNGHRRIPVDRFEVLRKLYLNDCSILNVPNAIGFLFSLEALDLSGNLFSEIPQNILQLENLEYLGLRDCLQLRLIPALPPRLTKLDAENCISLRSVTSKSTGVEGNIFEFLFTNCYQLNNLAKKRIMAYALKKIHCYSKRLSNQWFSHQNVGFSTTIQVPSHWANREFLGFILCSVIAFNKLHIDDSGFQVKCRYHFKNESGDSNDLYCYFSCWYGSRNLRKHHMFIGYDPCLDWFSHQNVGFSTTIQLPSHWANSELLGFILCCVIAFNKLHIDDSGFQVKCRYHFKNESGDSNDLYSYFSCWYGSRNLRKHHMFIGYDPCVD</sequence>
<dbReference type="Pfam" id="PF20160">
    <property type="entry name" value="C-JID"/>
    <property type="match status" value="2"/>
</dbReference>
<organism evidence="5 6">
    <name type="scientific">Hevea brasiliensis</name>
    <name type="common">Para rubber tree</name>
    <name type="synonym">Siphonia brasiliensis</name>
    <dbReference type="NCBI Taxonomy" id="3981"/>
    <lineage>
        <taxon>Eukaryota</taxon>
        <taxon>Viridiplantae</taxon>
        <taxon>Streptophyta</taxon>
        <taxon>Embryophyta</taxon>
        <taxon>Tracheophyta</taxon>
        <taxon>Spermatophyta</taxon>
        <taxon>Magnoliopsida</taxon>
        <taxon>eudicotyledons</taxon>
        <taxon>Gunneridae</taxon>
        <taxon>Pentapetalae</taxon>
        <taxon>rosids</taxon>
        <taxon>fabids</taxon>
        <taxon>Malpighiales</taxon>
        <taxon>Euphorbiaceae</taxon>
        <taxon>Crotonoideae</taxon>
        <taxon>Micrandreae</taxon>
        <taxon>Hevea</taxon>
    </lineage>
</organism>
<dbReference type="SUPFAM" id="SSF52058">
    <property type="entry name" value="L domain-like"/>
    <property type="match status" value="2"/>
</dbReference>
<protein>
    <recommendedName>
        <fullName evidence="4">TIR domain-containing protein</fullName>
    </recommendedName>
</protein>
<dbReference type="InterPro" id="IPR000157">
    <property type="entry name" value="TIR_dom"/>
</dbReference>
<dbReference type="InterPro" id="IPR035897">
    <property type="entry name" value="Toll_tir_struct_dom_sf"/>
</dbReference>
<dbReference type="InterPro" id="IPR058546">
    <property type="entry name" value="RPS4B/Roq1-like_LRR"/>
</dbReference>
<evidence type="ECO:0000256" key="3">
    <source>
        <dbReference type="ARBA" id="ARBA00022821"/>
    </source>
</evidence>
<dbReference type="InterPro" id="IPR058192">
    <property type="entry name" value="WHD_ROQ1-like"/>
</dbReference>
<dbReference type="SUPFAM" id="SSF46785">
    <property type="entry name" value="Winged helix' DNA-binding domain"/>
    <property type="match status" value="1"/>
</dbReference>
<dbReference type="Gene3D" id="1.10.8.430">
    <property type="entry name" value="Helical domain of apoptotic protease-activating factors"/>
    <property type="match status" value="1"/>
</dbReference>
<feature type="domain" description="TIR" evidence="4">
    <location>
        <begin position="10"/>
        <end position="187"/>
    </location>
</feature>
<dbReference type="Proteomes" id="UP001174677">
    <property type="component" value="Chromosome 12"/>
</dbReference>
<name>A0ABQ9LH23_HEVBR</name>
<dbReference type="InterPro" id="IPR032675">
    <property type="entry name" value="LRR_dom_sf"/>
</dbReference>
<evidence type="ECO:0000313" key="5">
    <source>
        <dbReference type="EMBL" id="KAJ9167257.1"/>
    </source>
</evidence>
<feature type="non-terminal residue" evidence="5">
    <location>
        <position position="1095"/>
    </location>
</feature>
<dbReference type="SUPFAM" id="SSF52200">
    <property type="entry name" value="Toll/Interleukin receptor TIR domain"/>
    <property type="match status" value="2"/>
</dbReference>
<evidence type="ECO:0000259" key="4">
    <source>
        <dbReference type="PROSITE" id="PS50104"/>
    </source>
</evidence>
<dbReference type="Pfam" id="PF23282">
    <property type="entry name" value="WHD_ROQ1"/>
    <property type="match status" value="1"/>
</dbReference>
<keyword evidence="2" id="KW-0677">Repeat</keyword>
<dbReference type="PANTHER" id="PTHR11017:SF361">
    <property type="entry name" value="ADP-RIBOSYL CYCLASE_CYCLIC ADP-RIBOSE HYDROLASE"/>
    <property type="match status" value="1"/>
</dbReference>
<dbReference type="Pfam" id="PF23286">
    <property type="entry name" value="LRR_13"/>
    <property type="match status" value="1"/>
</dbReference>
<dbReference type="InterPro" id="IPR027417">
    <property type="entry name" value="P-loop_NTPase"/>
</dbReference>
<dbReference type="PANTHER" id="PTHR11017">
    <property type="entry name" value="LEUCINE-RICH REPEAT-CONTAINING PROTEIN"/>
    <property type="match status" value="1"/>
</dbReference>
<dbReference type="InterPro" id="IPR045344">
    <property type="entry name" value="C-JID"/>
</dbReference>